<evidence type="ECO:0000313" key="1">
    <source>
        <dbReference type="EMBL" id="KAF7301910.1"/>
    </source>
</evidence>
<keyword evidence="2" id="KW-1185">Reference proteome</keyword>
<comment type="caution">
    <text evidence="1">The sequence shown here is derived from an EMBL/GenBank/DDBJ whole genome shotgun (WGS) entry which is preliminary data.</text>
</comment>
<gene>
    <name evidence="1" type="ORF">MIND_00757000</name>
</gene>
<protein>
    <submittedName>
        <fullName evidence="1">Uncharacterized protein</fullName>
    </submittedName>
</protein>
<dbReference type="EMBL" id="JACAZF010000006">
    <property type="protein sequence ID" value="KAF7301910.1"/>
    <property type="molecule type" value="Genomic_DNA"/>
</dbReference>
<proteinExistence type="predicted"/>
<dbReference type="AlphaFoldDB" id="A0A8H6SLE4"/>
<organism evidence="1 2">
    <name type="scientific">Mycena indigotica</name>
    <dbReference type="NCBI Taxonomy" id="2126181"/>
    <lineage>
        <taxon>Eukaryota</taxon>
        <taxon>Fungi</taxon>
        <taxon>Dikarya</taxon>
        <taxon>Basidiomycota</taxon>
        <taxon>Agaricomycotina</taxon>
        <taxon>Agaricomycetes</taxon>
        <taxon>Agaricomycetidae</taxon>
        <taxon>Agaricales</taxon>
        <taxon>Marasmiineae</taxon>
        <taxon>Mycenaceae</taxon>
        <taxon>Mycena</taxon>
    </lineage>
</organism>
<name>A0A8H6SLE4_9AGAR</name>
<accession>A0A8H6SLE4</accession>
<dbReference type="Proteomes" id="UP000636479">
    <property type="component" value="Unassembled WGS sequence"/>
</dbReference>
<sequence length="252" mass="28656">MPEDEPLEGIEAAMSIPIAPTRMTEDDHPFGFPPFEPSNPLPWNDCYLTQFWRIDLRSPTVRGELSAIQCRLSFPQQARWVTLSNYFYERQRNSILEKHQNNESHVCGEICQRLVYSVPPEFHSDAQEDNTATADARLADSEEPFDIETGWLDSSEENYIVQQMFPDLDPSTTTIITGTFTHDLSTVSRVAHPKEFIAELWAIQRIIDEARPRVEAAKLQAKTEAAAKNASEYDAKTVAMLKEYQNAKASDT</sequence>
<evidence type="ECO:0000313" key="2">
    <source>
        <dbReference type="Proteomes" id="UP000636479"/>
    </source>
</evidence>
<dbReference type="GeneID" id="59346782"/>
<dbReference type="OrthoDB" id="3053346at2759"/>
<reference evidence="1" key="1">
    <citation type="submission" date="2020-05" db="EMBL/GenBank/DDBJ databases">
        <title>Mycena genomes resolve the evolution of fungal bioluminescence.</title>
        <authorList>
            <person name="Tsai I.J."/>
        </authorList>
    </citation>
    <scope>NUCLEOTIDE SEQUENCE</scope>
    <source>
        <strain evidence="1">171206Taipei</strain>
    </source>
</reference>
<dbReference type="RefSeq" id="XP_037219910.1">
    <property type="nucleotide sequence ID" value="XM_037364266.1"/>
</dbReference>